<dbReference type="RefSeq" id="WP_095654816.1">
    <property type="nucleotide sequence ID" value="NZ_NPOA01000004.1"/>
</dbReference>
<keyword evidence="2" id="KW-1185">Reference proteome</keyword>
<proteinExistence type="predicted"/>
<dbReference type="EMBL" id="NPOA01000004">
    <property type="protein sequence ID" value="PAV30214.1"/>
    <property type="molecule type" value="Genomic_DNA"/>
</dbReference>
<evidence type="ECO:0000313" key="1">
    <source>
        <dbReference type="EMBL" id="PAV30214.1"/>
    </source>
</evidence>
<protein>
    <submittedName>
        <fullName evidence="1">Uncharacterized protein</fullName>
    </submittedName>
</protein>
<sequence length="81" mass="9889">MYKKQDTNEFIAFKSLFNQNLHDALMDNDIAALMDMLHKDYKHETYNDFYNHTKINTKEIKEQYNQFMQDIANDPYLIYKL</sequence>
<comment type="caution">
    <text evidence="1">The sequence shown here is derived from an EMBL/GenBank/DDBJ whole genome shotgun (WGS) entry which is preliminary data.</text>
</comment>
<dbReference type="Proteomes" id="UP000218887">
    <property type="component" value="Unassembled WGS sequence"/>
</dbReference>
<evidence type="ECO:0000313" key="2">
    <source>
        <dbReference type="Proteomes" id="UP000218887"/>
    </source>
</evidence>
<gene>
    <name evidence="1" type="ORF">CIL05_07035</name>
</gene>
<reference evidence="1 2" key="1">
    <citation type="submission" date="2017-08" db="EMBL/GenBank/DDBJ databases">
        <title>Virgibacillus indicus sp. nov. and Virgibacillus profoundi sp. nov, two moderately halophilic bacteria isolated from marine sediment by using the Microfluidic Streak Plate.</title>
        <authorList>
            <person name="Xu B."/>
            <person name="Hu B."/>
            <person name="Wang J."/>
            <person name="Zhu Y."/>
            <person name="Huang L."/>
            <person name="Du W."/>
            <person name="Huang Y."/>
        </authorList>
    </citation>
    <scope>NUCLEOTIDE SEQUENCE [LARGE SCALE GENOMIC DNA]</scope>
    <source>
        <strain evidence="1 2">IO3-P3-H5</strain>
    </source>
</reference>
<name>A0A2A2IG41_9BACI</name>
<organism evidence="1 2">
    <name type="scientific">Virgibacillus profundi</name>
    <dbReference type="NCBI Taxonomy" id="2024555"/>
    <lineage>
        <taxon>Bacteria</taxon>
        <taxon>Bacillati</taxon>
        <taxon>Bacillota</taxon>
        <taxon>Bacilli</taxon>
        <taxon>Bacillales</taxon>
        <taxon>Bacillaceae</taxon>
        <taxon>Virgibacillus</taxon>
    </lineage>
</organism>
<accession>A0A2A2IG41</accession>
<dbReference type="AlphaFoldDB" id="A0A2A2IG41"/>